<dbReference type="VEuPathDB" id="VectorBase:ISCW018112"/>
<dbReference type="EnsemblMetazoa" id="ISCW018112-RA">
    <property type="protein sequence ID" value="ISCW018112-PA"/>
    <property type="gene ID" value="ISCW018112"/>
</dbReference>
<evidence type="ECO:0000313" key="2">
    <source>
        <dbReference type="EnsemblMetazoa" id="ISCW018112-PA"/>
    </source>
</evidence>
<accession>B7PEI4</accession>
<dbReference type="AlphaFoldDB" id="B7PEI4"/>
<protein>
    <submittedName>
        <fullName evidence="1 2">Uncharacterized protein</fullName>
    </submittedName>
</protein>
<dbReference type="Proteomes" id="UP000001555">
    <property type="component" value="Unassembled WGS sequence"/>
</dbReference>
<dbReference type="PaxDb" id="6945-B7PEI4"/>
<dbReference type="InParanoid" id="B7PEI4"/>
<gene>
    <name evidence="2" type="primary">8051113</name>
    <name evidence="1" type="ORF">IscW_ISCW018112</name>
</gene>
<dbReference type="VEuPathDB" id="VectorBase:ISCI018112"/>
<keyword evidence="3" id="KW-1185">Reference proteome</keyword>
<dbReference type="EMBL" id="DS695319">
    <property type="protein sequence ID" value="EEC05006.1"/>
    <property type="molecule type" value="Genomic_DNA"/>
</dbReference>
<organism>
    <name type="scientific">Ixodes scapularis</name>
    <name type="common">Black-legged tick</name>
    <name type="synonym">Deer tick</name>
    <dbReference type="NCBI Taxonomy" id="6945"/>
    <lineage>
        <taxon>Eukaryota</taxon>
        <taxon>Metazoa</taxon>
        <taxon>Ecdysozoa</taxon>
        <taxon>Arthropoda</taxon>
        <taxon>Chelicerata</taxon>
        <taxon>Arachnida</taxon>
        <taxon>Acari</taxon>
        <taxon>Parasitiformes</taxon>
        <taxon>Ixodida</taxon>
        <taxon>Ixodoidea</taxon>
        <taxon>Ixodidae</taxon>
        <taxon>Ixodinae</taxon>
        <taxon>Ixodes</taxon>
    </lineage>
</organism>
<evidence type="ECO:0000313" key="1">
    <source>
        <dbReference type="EMBL" id="EEC05006.1"/>
    </source>
</evidence>
<dbReference type="EMBL" id="ABJB010681692">
    <property type="status" value="NOT_ANNOTATED_CDS"/>
    <property type="molecule type" value="Genomic_DNA"/>
</dbReference>
<name>B7PEI4_IXOSC</name>
<dbReference type="HOGENOM" id="CLU_509315_0_0_1"/>
<reference evidence="2" key="2">
    <citation type="submission" date="2020-05" db="UniProtKB">
        <authorList>
            <consortium name="EnsemblMetazoa"/>
        </authorList>
    </citation>
    <scope>IDENTIFICATION</scope>
    <source>
        <strain evidence="2">wikel</strain>
    </source>
</reference>
<reference evidence="1 3" key="1">
    <citation type="submission" date="2008-03" db="EMBL/GenBank/DDBJ databases">
        <title>Annotation of Ixodes scapularis.</title>
        <authorList>
            <consortium name="Ixodes scapularis Genome Project Consortium"/>
            <person name="Caler E."/>
            <person name="Hannick L.I."/>
            <person name="Bidwell S."/>
            <person name="Joardar V."/>
            <person name="Thiagarajan M."/>
            <person name="Amedeo P."/>
            <person name="Galinsky K.J."/>
            <person name="Schobel S."/>
            <person name="Inman J."/>
            <person name="Hostetler J."/>
            <person name="Miller J."/>
            <person name="Hammond M."/>
            <person name="Megy K."/>
            <person name="Lawson D."/>
            <person name="Kodira C."/>
            <person name="Sutton G."/>
            <person name="Meyer J."/>
            <person name="Hill C.A."/>
            <person name="Birren B."/>
            <person name="Nene V."/>
            <person name="Collins F."/>
            <person name="Alarcon-Chaidez F."/>
            <person name="Wikel S."/>
            <person name="Strausberg R."/>
        </authorList>
    </citation>
    <scope>NUCLEOTIDE SEQUENCE [LARGE SCALE GENOMIC DNA]</scope>
    <source>
        <strain evidence="3">Wikel</strain>
        <strain evidence="1">Wikel colony</strain>
    </source>
</reference>
<evidence type="ECO:0000313" key="3">
    <source>
        <dbReference type="Proteomes" id="UP000001555"/>
    </source>
</evidence>
<proteinExistence type="predicted"/>
<dbReference type="KEGG" id="isc:8051113"/>
<sequence>MQEMYDDFVDLHQISALIYSTKFRTMRNKWFWESACNKGYFIHRKRSRETILRPVLRLYYSVTDVTSDAVSSRYDLQQPFLSVRSRRTTEPYCKLARQIWLQYKMPKRPPGCFRLLGLSGVCFPPPTVRSYQVDGLLAHALSTFQDPHDLVMFPVLSNLKTYFQDVTDFLSKMTALRDKSRSLDEGLNLAGARSRSTDSKQELAVKAMDLTIVDWPWRTPRLPKPMPQLYQAAGNQDSGNVYTRVLAPERQELHASRNIAVCLLYRMSLVTRSILQYLVFINVEGQAAQDLADEVLVATVRQQMTESVQEMYLDPSTRLVDALFDAVMTRTATLVHQSGSSKHLRVRTLQQCRLGSAVATWQLVTMLLSGVGEAFSEAVVGELGREDKRRRYCVDFLALVPRLKDDCLYRLFNTLQLWHRKLSLLQAQHTDSLDPVADRAVALLAKTAVTCTLHLFQTQRVQLRHVYLRRRELQEDFGHFLACLNGTFSVIAPQPAITVDAIAGGRLRLFMVDMLVHYYTEVVESSGDNQQTVLE</sequence>
<dbReference type="VEuPathDB" id="VectorBase:ISCP_010376"/>
<dbReference type="OrthoDB" id="6479796at2759"/>